<dbReference type="Gene3D" id="1.10.1200.10">
    <property type="entry name" value="ACP-like"/>
    <property type="match status" value="1"/>
</dbReference>
<dbReference type="OrthoDB" id="4889564at2759"/>
<gene>
    <name evidence="5" type="ORF">TRIATDRAFT_40716</name>
</gene>
<dbReference type="GO" id="GO:0043041">
    <property type="term" value="P:amino acid activation for nonribosomal peptide biosynthetic process"/>
    <property type="evidence" value="ECO:0007669"/>
    <property type="project" value="TreeGrafter"/>
</dbReference>
<dbReference type="SUPFAM" id="SSF52777">
    <property type="entry name" value="CoA-dependent acyltransferases"/>
    <property type="match status" value="1"/>
</dbReference>
<dbReference type="GO" id="GO:0031177">
    <property type="term" value="F:phosphopantetheine binding"/>
    <property type="evidence" value="ECO:0007669"/>
    <property type="project" value="TreeGrafter"/>
</dbReference>
<dbReference type="GO" id="GO:0016874">
    <property type="term" value="F:ligase activity"/>
    <property type="evidence" value="ECO:0007669"/>
    <property type="project" value="UniProtKB-KW"/>
</dbReference>
<dbReference type="HOGENOM" id="CLU_1104916_0_0_1"/>
<dbReference type="InterPro" id="IPR001242">
    <property type="entry name" value="Condensation_dom"/>
</dbReference>
<dbReference type="Pfam" id="PF00668">
    <property type="entry name" value="Condensation"/>
    <property type="match status" value="1"/>
</dbReference>
<dbReference type="PROSITE" id="PS50075">
    <property type="entry name" value="CARRIER"/>
    <property type="match status" value="1"/>
</dbReference>
<dbReference type="Gene3D" id="3.30.559.10">
    <property type="entry name" value="Chloramphenicol acetyltransferase-like domain"/>
    <property type="match status" value="1"/>
</dbReference>
<keyword evidence="3" id="KW-0436">Ligase</keyword>
<dbReference type="InterPro" id="IPR023213">
    <property type="entry name" value="CAT-like_dom_sf"/>
</dbReference>
<evidence type="ECO:0000259" key="4">
    <source>
        <dbReference type="PROSITE" id="PS50075"/>
    </source>
</evidence>
<dbReference type="Proteomes" id="UP000005426">
    <property type="component" value="Unassembled WGS sequence"/>
</dbReference>
<dbReference type="PANTHER" id="PTHR45527">
    <property type="entry name" value="NONRIBOSOMAL PEPTIDE SYNTHETASE"/>
    <property type="match status" value="1"/>
</dbReference>
<dbReference type="PROSITE" id="PS00012">
    <property type="entry name" value="PHOSPHOPANTETHEINE"/>
    <property type="match status" value="1"/>
</dbReference>
<dbReference type="InterPro" id="IPR009081">
    <property type="entry name" value="PP-bd_ACP"/>
</dbReference>
<dbReference type="GeneID" id="25784314"/>
<sequence>ELVLRELWSRVLNIEPQDISMKDSFLSLGGDSIITIELVALAEKYGIGLTAATIVRNPVLMKMATVAALDEINHAAYDVEPLSLLPQAEVDIILEEINAKCELANDDIIRDAFPCTALQAGIMALAEKQPGSYMTRQIYELPSHVDIPRFKSAWEKTVERCDNLRTRLLPVNGQTIQAVIEGTATWEDTADETMDSFASKAKNITMTYGSRLCRYALVRNADGKSYFVWIIHHAIFDGLSARLTLDILHQLY</sequence>
<keyword evidence="1" id="KW-0596">Phosphopantetheine</keyword>
<evidence type="ECO:0000256" key="3">
    <source>
        <dbReference type="ARBA" id="ARBA00022598"/>
    </source>
</evidence>
<organism evidence="5 6">
    <name type="scientific">Hypocrea atroviridis (strain ATCC 20476 / IMI 206040)</name>
    <name type="common">Trichoderma atroviride</name>
    <dbReference type="NCBI Taxonomy" id="452589"/>
    <lineage>
        <taxon>Eukaryota</taxon>
        <taxon>Fungi</taxon>
        <taxon>Dikarya</taxon>
        <taxon>Ascomycota</taxon>
        <taxon>Pezizomycotina</taxon>
        <taxon>Sordariomycetes</taxon>
        <taxon>Hypocreomycetidae</taxon>
        <taxon>Hypocreales</taxon>
        <taxon>Hypocreaceae</taxon>
        <taxon>Trichoderma</taxon>
    </lineage>
</organism>
<dbReference type="OMA" id="TVERCDN"/>
<dbReference type="InterPro" id="IPR036736">
    <property type="entry name" value="ACP-like_sf"/>
</dbReference>
<reference evidence="5 6" key="1">
    <citation type="journal article" date="2011" name="Genome Biol.">
        <title>Comparative genome sequence analysis underscores mycoparasitism as the ancestral life style of Trichoderma.</title>
        <authorList>
            <person name="Kubicek C.P."/>
            <person name="Herrera-Estrella A."/>
            <person name="Seidl-Seiboth V."/>
            <person name="Martinez D.A."/>
            <person name="Druzhinina I.S."/>
            <person name="Thon M."/>
            <person name="Zeilinger S."/>
            <person name="Casas-Flores S."/>
            <person name="Horwitz B.A."/>
            <person name="Mukherjee P.K."/>
            <person name="Mukherjee M."/>
            <person name="Kredics L."/>
            <person name="Alcaraz L.D."/>
            <person name="Aerts A."/>
            <person name="Antal Z."/>
            <person name="Atanasova L."/>
            <person name="Cervantes-Badillo M.G."/>
            <person name="Challacombe J."/>
            <person name="Chertkov O."/>
            <person name="McCluskey K."/>
            <person name="Coulpier F."/>
            <person name="Deshpande N."/>
            <person name="von Doehren H."/>
            <person name="Ebbole D.J."/>
            <person name="Esquivel-Naranjo E.U."/>
            <person name="Fekete E."/>
            <person name="Flipphi M."/>
            <person name="Glaser F."/>
            <person name="Gomez-Rodriguez E.Y."/>
            <person name="Gruber S."/>
            <person name="Han C."/>
            <person name="Henrissat B."/>
            <person name="Hermosa R."/>
            <person name="Hernandez-Onate M."/>
            <person name="Karaffa L."/>
            <person name="Kosti I."/>
            <person name="Le Crom S."/>
            <person name="Lindquist E."/>
            <person name="Lucas S."/>
            <person name="Luebeck M."/>
            <person name="Luebeck P.S."/>
            <person name="Margeot A."/>
            <person name="Metz B."/>
            <person name="Misra M."/>
            <person name="Nevalainen H."/>
            <person name="Omann M."/>
            <person name="Packer N."/>
            <person name="Perrone G."/>
            <person name="Uresti-Rivera E.E."/>
            <person name="Salamov A."/>
            <person name="Schmoll M."/>
            <person name="Seiboth B."/>
            <person name="Shapiro H."/>
            <person name="Sukno S."/>
            <person name="Tamayo-Ramos J.A."/>
            <person name="Tisch D."/>
            <person name="Wiest A."/>
            <person name="Wilkinson H.H."/>
            <person name="Zhang M."/>
            <person name="Coutinho P.M."/>
            <person name="Kenerley C.M."/>
            <person name="Monte E."/>
            <person name="Baker S.E."/>
            <person name="Grigoriev I.V."/>
        </authorList>
    </citation>
    <scope>NUCLEOTIDE SEQUENCE [LARGE SCALE GENOMIC DNA]</scope>
    <source>
        <strain evidence="6">ATCC 20476 / IMI 206040</strain>
    </source>
</reference>
<feature type="domain" description="Carrier" evidence="4">
    <location>
        <begin position="1"/>
        <end position="77"/>
    </location>
</feature>
<dbReference type="GO" id="GO:0005737">
    <property type="term" value="C:cytoplasm"/>
    <property type="evidence" value="ECO:0007669"/>
    <property type="project" value="TreeGrafter"/>
</dbReference>
<evidence type="ECO:0000256" key="2">
    <source>
        <dbReference type="ARBA" id="ARBA00022553"/>
    </source>
</evidence>
<dbReference type="PANTHER" id="PTHR45527:SF1">
    <property type="entry name" value="FATTY ACID SYNTHASE"/>
    <property type="match status" value="1"/>
</dbReference>
<dbReference type="AlphaFoldDB" id="G9NTI3"/>
<dbReference type="GO" id="GO:0044550">
    <property type="term" value="P:secondary metabolite biosynthetic process"/>
    <property type="evidence" value="ECO:0007669"/>
    <property type="project" value="TreeGrafter"/>
</dbReference>
<dbReference type="STRING" id="452589.G9NTI3"/>
<name>G9NTI3_HYPAI</name>
<proteinExistence type="predicted"/>
<keyword evidence="2" id="KW-0597">Phosphoprotein</keyword>
<dbReference type="SUPFAM" id="SSF47336">
    <property type="entry name" value="ACP-like"/>
    <property type="match status" value="1"/>
</dbReference>
<dbReference type="eggNOG" id="KOG1178">
    <property type="taxonomic scope" value="Eukaryota"/>
</dbReference>
<dbReference type="InterPro" id="IPR006162">
    <property type="entry name" value="Ppantetheine_attach_site"/>
</dbReference>
<dbReference type="SMART" id="SM01294">
    <property type="entry name" value="PKS_PP_betabranch"/>
    <property type="match status" value="1"/>
</dbReference>
<feature type="non-terminal residue" evidence="5">
    <location>
        <position position="1"/>
    </location>
</feature>
<keyword evidence="6" id="KW-1185">Reference proteome</keyword>
<evidence type="ECO:0000256" key="1">
    <source>
        <dbReference type="ARBA" id="ARBA00022450"/>
    </source>
</evidence>
<protein>
    <submittedName>
        <fullName evidence="5">Non-ribosomal peptide synthetase</fullName>
    </submittedName>
</protein>
<comment type="caution">
    <text evidence="5">The sequence shown here is derived from an EMBL/GenBank/DDBJ whole genome shotgun (WGS) entry which is preliminary data.</text>
</comment>
<evidence type="ECO:0000313" key="5">
    <source>
        <dbReference type="EMBL" id="EHK46025.1"/>
    </source>
</evidence>
<dbReference type="Pfam" id="PF00550">
    <property type="entry name" value="PP-binding"/>
    <property type="match status" value="1"/>
</dbReference>
<accession>G9NTI3</accession>
<dbReference type="EMBL" id="ABDG02000023">
    <property type="protein sequence ID" value="EHK46025.1"/>
    <property type="molecule type" value="Genomic_DNA"/>
</dbReference>
<evidence type="ECO:0000313" key="6">
    <source>
        <dbReference type="Proteomes" id="UP000005426"/>
    </source>
</evidence>
<dbReference type="KEGG" id="tatv:25784314"/>